<proteinExistence type="predicted"/>
<dbReference type="EMBL" id="NCKW01015572">
    <property type="protein sequence ID" value="POM62436.1"/>
    <property type="molecule type" value="Genomic_DNA"/>
</dbReference>
<organism evidence="2 3">
    <name type="scientific">Phytophthora palmivora</name>
    <dbReference type="NCBI Taxonomy" id="4796"/>
    <lineage>
        <taxon>Eukaryota</taxon>
        <taxon>Sar</taxon>
        <taxon>Stramenopiles</taxon>
        <taxon>Oomycota</taxon>
        <taxon>Peronosporomycetes</taxon>
        <taxon>Peronosporales</taxon>
        <taxon>Peronosporaceae</taxon>
        <taxon>Phytophthora</taxon>
    </lineage>
</organism>
<feature type="compositionally biased region" description="Basic and acidic residues" evidence="1">
    <location>
        <begin position="13"/>
        <end position="26"/>
    </location>
</feature>
<dbReference type="AlphaFoldDB" id="A0A2P4XA69"/>
<evidence type="ECO:0000256" key="1">
    <source>
        <dbReference type="SAM" id="MobiDB-lite"/>
    </source>
</evidence>
<sequence>MVAPAGKAPKHQLSAEEKRKLMDLKRRERRIRRANDPAPQRSPSIRIKEALRKENKTKQPTTKNPVVGKGKTTTQQFTSAHGVNSTVQETVASLFSAFGFNFFSVTDPPSNIEANFCYLYSCFSNIQANFDYNYSWPSNIGGNREWCTSNIGANIGYKFYKEKAETY</sequence>
<accession>A0A2P4XA69</accession>
<protein>
    <submittedName>
        <fullName evidence="2">Uncharacterized protein</fullName>
    </submittedName>
</protein>
<feature type="compositionally biased region" description="Basic and acidic residues" evidence="1">
    <location>
        <begin position="46"/>
        <end position="57"/>
    </location>
</feature>
<feature type="region of interest" description="Disordered" evidence="1">
    <location>
        <begin position="1"/>
        <end position="70"/>
    </location>
</feature>
<evidence type="ECO:0000313" key="3">
    <source>
        <dbReference type="Proteomes" id="UP000237271"/>
    </source>
</evidence>
<gene>
    <name evidence="2" type="ORF">PHPALM_28417</name>
</gene>
<comment type="caution">
    <text evidence="2">The sequence shown here is derived from an EMBL/GenBank/DDBJ whole genome shotgun (WGS) entry which is preliminary data.</text>
</comment>
<dbReference type="Proteomes" id="UP000237271">
    <property type="component" value="Unassembled WGS sequence"/>
</dbReference>
<name>A0A2P4XA69_9STRA</name>
<reference evidence="2 3" key="1">
    <citation type="journal article" date="2017" name="Genome Biol. Evol.">
        <title>Phytophthora megakarya and P. palmivora, closely related causal agents of cacao black pod rot, underwent increases in genome sizes and gene numbers by different mechanisms.</title>
        <authorList>
            <person name="Ali S.S."/>
            <person name="Shao J."/>
            <person name="Lary D.J."/>
            <person name="Kronmiller B."/>
            <person name="Shen D."/>
            <person name="Strem M.D."/>
            <person name="Amoako-Attah I."/>
            <person name="Akrofi A.Y."/>
            <person name="Begoude B.A."/>
            <person name="Ten Hoopen G.M."/>
            <person name="Coulibaly K."/>
            <person name="Kebe B.I."/>
            <person name="Melnick R.L."/>
            <person name="Guiltinan M.J."/>
            <person name="Tyler B.M."/>
            <person name="Meinhardt L.W."/>
            <person name="Bailey B.A."/>
        </authorList>
    </citation>
    <scope>NUCLEOTIDE SEQUENCE [LARGE SCALE GENOMIC DNA]</scope>
    <source>
        <strain evidence="3">sbr112.9</strain>
    </source>
</reference>
<keyword evidence="3" id="KW-1185">Reference proteome</keyword>
<evidence type="ECO:0000313" key="2">
    <source>
        <dbReference type="EMBL" id="POM62436.1"/>
    </source>
</evidence>